<dbReference type="PANTHER" id="PTHR12843:SF5">
    <property type="entry name" value="EEF1A LYSINE METHYLTRANSFERASE 2"/>
    <property type="match status" value="1"/>
</dbReference>
<keyword evidence="2" id="KW-0808">Transferase</keyword>
<accession>A0ABW3JPD0</accession>
<dbReference type="Pfam" id="PF13847">
    <property type="entry name" value="Methyltransf_31"/>
    <property type="match status" value="1"/>
</dbReference>
<proteinExistence type="predicted"/>
<dbReference type="Gene3D" id="3.40.50.150">
    <property type="entry name" value="Vaccinia Virus protein VP39"/>
    <property type="match status" value="1"/>
</dbReference>
<name>A0ABW3JPD0_9FLAO</name>
<dbReference type="Proteomes" id="UP001597062">
    <property type="component" value="Unassembled WGS sequence"/>
</dbReference>
<dbReference type="InterPro" id="IPR025714">
    <property type="entry name" value="Methyltranfer_dom"/>
</dbReference>
<dbReference type="CDD" id="cd02440">
    <property type="entry name" value="AdoMet_MTases"/>
    <property type="match status" value="1"/>
</dbReference>
<protein>
    <submittedName>
        <fullName evidence="2">Class I SAM-dependent methyltransferase</fullName>
    </submittedName>
</protein>
<dbReference type="RefSeq" id="WP_386104977.1">
    <property type="nucleotide sequence ID" value="NZ_JBHTJR010000017.1"/>
</dbReference>
<dbReference type="PANTHER" id="PTHR12843">
    <property type="entry name" value="PROTEIN-LYSINE N-METHYLTRANSFERASE METTL10"/>
    <property type="match status" value="1"/>
</dbReference>
<keyword evidence="3" id="KW-1185">Reference proteome</keyword>
<keyword evidence="2" id="KW-0489">Methyltransferase</keyword>
<evidence type="ECO:0000313" key="3">
    <source>
        <dbReference type="Proteomes" id="UP001597062"/>
    </source>
</evidence>
<dbReference type="GO" id="GO:0008168">
    <property type="term" value="F:methyltransferase activity"/>
    <property type="evidence" value="ECO:0007669"/>
    <property type="project" value="UniProtKB-KW"/>
</dbReference>
<reference evidence="3" key="1">
    <citation type="journal article" date="2019" name="Int. J. Syst. Evol. Microbiol.">
        <title>The Global Catalogue of Microorganisms (GCM) 10K type strain sequencing project: providing services to taxonomists for standard genome sequencing and annotation.</title>
        <authorList>
            <consortium name="The Broad Institute Genomics Platform"/>
            <consortium name="The Broad Institute Genome Sequencing Center for Infectious Disease"/>
            <person name="Wu L."/>
            <person name="Ma J."/>
        </authorList>
    </citation>
    <scope>NUCLEOTIDE SEQUENCE [LARGE SCALE GENOMIC DNA]</scope>
    <source>
        <strain evidence="3">CCUG 60527</strain>
    </source>
</reference>
<dbReference type="SUPFAM" id="SSF53335">
    <property type="entry name" value="S-adenosyl-L-methionine-dependent methyltransferases"/>
    <property type="match status" value="1"/>
</dbReference>
<sequence length="220" mass="25177">MLNESDCKNTTINYQQHWDTAYSKTPTEKLGWYEKKSEEILTLVQKTTINNNASILNVGVGASTIVKDLLDAGFLNIIANDLSKEALRKLEEDLNDNERSKVTFLQDDLLHPKQLSQLTSSIDLWIDRAVLHFFTSTQQQKLYFKLLHQLVKPSGYVIIAVFAENGAEKCCGLPLQRYNSTMLQQKLGDNFTLIEKFNHVFVNPNGGERPYIYTLFQRKA</sequence>
<feature type="domain" description="Methyltransferase" evidence="1">
    <location>
        <begin position="50"/>
        <end position="163"/>
    </location>
</feature>
<organism evidence="2 3">
    <name type="scientific">Tenacibaculum geojense</name>
    <dbReference type="NCBI Taxonomy" id="915352"/>
    <lineage>
        <taxon>Bacteria</taxon>
        <taxon>Pseudomonadati</taxon>
        <taxon>Bacteroidota</taxon>
        <taxon>Flavobacteriia</taxon>
        <taxon>Flavobacteriales</taxon>
        <taxon>Flavobacteriaceae</taxon>
        <taxon>Tenacibaculum</taxon>
    </lineage>
</organism>
<evidence type="ECO:0000259" key="1">
    <source>
        <dbReference type="Pfam" id="PF13847"/>
    </source>
</evidence>
<evidence type="ECO:0000313" key="2">
    <source>
        <dbReference type="EMBL" id="MFD0992065.1"/>
    </source>
</evidence>
<dbReference type="GO" id="GO:0032259">
    <property type="term" value="P:methylation"/>
    <property type="evidence" value="ECO:0007669"/>
    <property type="project" value="UniProtKB-KW"/>
</dbReference>
<gene>
    <name evidence="2" type="ORF">ACFQ1U_02515</name>
</gene>
<comment type="caution">
    <text evidence="2">The sequence shown here is derived from an EMBL/GenBank/DDBJ whole genome shotgun (WGS) entry which is preliminary data.</text>
</comment>
<dbReference type="EMBL" id="JBHTJR010000017">
    <property type="protein sequence ID" value="MFD0992065.1"/>
    <property type="molecule type" value="Genomic_DNA"/>
</dbReference>
<dbReference type="InterPro" id="IPR029063">
    <property type="entry name" value="SAM-dependent_MTases_sf"/>
</dbReference>